<dbReference type="EMBL" id="JBHSTE010000008">
    <property type="protein sequence ID" value="MFC6334905.1"/>
    <property type="molecule type" value="Genomic_DNA"/>
</dbReference>
<feature type="domain" description="Flagellar hook-associated protein FlgK helical" evidence="9">
    <location>
        <begin position="103"/>
        <end position="254"/>
    </location>
</feature>
<keyword evidence="10" id="KW-0282">Flagellum</keyword>
<gene>
    <name evidence="7 10" type="primary">flgK</name>
    <name evidence="10" type="ORF">ACFP56_19925</name>
</gene>
<evidence type="ECO:0000256" key="6">
    <source>
        <dbReference type="ARBA" id="ARBA00023143"/>
    </source>
</evidence>
<dbReference type="InterPro" id="IPR002371">
    <property type="entry name" value="FlgK"/>
</dbReference>
<dbReference type="PANTHER" id="PTHR30033">
    <property type="entry name" value="FLAGELLAR HOOK-ASSOCIATED PROTEIN 1"/>
    <property type="match status" value="1"/>
</dbReference>
<dbReference type="PANTHER" id="PTHR30033:SF1">
    <property type="entry name" value="FLAGELLAR HOOK-ASSOCIATED PROTEIN 1"/>
    <property type="match status" value="1"/>
</dbReference>
<evidence type="ECO:0000313" key="11">
    <source>
        <dbReference type="Proteomes" id="UP001596233"/>
    </source>
</evidence>
<dbReference type="NCBIfam" id="TIGR02492">
    <property type="entry name" value="flgK_ends"/>
    <property type="match status" value="1"/>
</dbReference>
<evidence type="ECO:0000256" key="4">
    <source>
        <dbReference type="ARBA" id="ARBA00016244"/>
    </source>
</evidence>
<dbReference type="Proteomes" id="UP001596233">
    <property type="component" value="Unassembled WGS sequence"/>
</dbReference>
<dbReference type="SUPFAM" id="SSF64518">
    <property type="entry name" value="Phase 1 flagellin"/>
    <property type="match status" value="1"/>
</dbReference>
<dbReference type="Pfam" id="PF22638">
    <property type="entry name" value="FlgK_D1"/>
    <property type="match status" value="1"/>
</dbReference>
<evidence type="ECO:0000256" key="5">
    <source>
        <dbReference type="ARBA" id="ARBA00022525"/>
    </source>
</evidence>
<comment type="subcellular location">
    <subcellularLocation>
        <location evidence="1 7">Bacterial flagellum</location>
    </subcellularLocation>
    <subcellularLocation>
        <location evidence="2 7">Secreted</location>
    </subcellularLocation>
</comment>
<reference evidence="11" key="1">
    <citation type="journal article" date="2019" name="Int. J. Syst. Evol. Microbiol.">
        <title>The Global Catalogue of Microorganisms (GCM) 10K type strain sequencing project: providing services to taxonomists for standard genome sequencing and annotation.</title>
        <authorList>
            <consortium name="The Broad Institute Genomics Platform"/>
            <consortium name="The Broad Institute Genome Sequencing Center for Infectious Disease"/>
            <person name="Wu L."/>
            <person name="Ma J."/>
        </authorList>
    </citation>
    <scope>NUCLEOTIDE SEQUENCE [LARGE SCALE GENOMIC DNA]</scope>
    <source>
        <strain evidence="11">PCU 280</strain>
    </source>
</reference>
<dbReference type="Pfam" id="PF06429">
    <property type="entry name" value="Flg_bbr_C"/>
    <property type="match status" value="1"/>
</dbReference>
<dbReference type="InterPro" id="IPR010930">
    <property type="entry name" value="Flg_bb/hook_C_dom"/>
</dbReference>
<evidence type="ECO:0000259" key="9">
    <source>
        <dbReference type="Pfam" id="PF22638"/>
    </source>
</evidence>
<keyword evidence="10" id="KW-0969">Cilium</keyword>
<dbReference type="PRINTS" id="PR01005">
    <property type="entry name" value="FLGHOOKAP1"/>
</dbReference>
<evidence type="ECO:0000313" key="10">
    <source>
        <dbReference type="EMBL" id="MFC6334905.1"/>
    </source>
</evidence>
<evidence type="ECO:0000256" key="3">
    <source>
        <dbReference type="ARBA" id="ARBA00009677"/>
    </source>
</evidence>
<keyword evidence="11" id="KW-1185">Reference proteome</keyword>
<keyword evidence="5 7" id="KW-0964">Secreted</keyword>
<sequence>MVSTFHGLETSKRSLLTQSTALSTVGHNISNASTVGYTRQRVNMTNADPVYMPGFNRVHTPGQIGTGVQYESVTRVRDSYLDMQFRRENQDYGYYSVYNATMESIQTIINEPSDSGVSAVMDKFWNSLEVLNRDANLLSARVDFIGNAKNLADTFNKIGTSLNTLESDIASNTTIKLNQANTILDGIAQLNNTISRIEMLGDNANDYRDQRDVLLDELSKIVDVQYAEDANGMVNVYSGGIQVINGAQVTNLTNADVPNITGGEIAGYAKSLEDIQLVRDQLNAMVDTLVRGEIDITMPNGYKTSNDMIAENDVEVTNADGTKTTYAAGDTIPAGSNITSSVTFKVNGFNGVHQLGYSLNTPAETGIPFFTSKDNTVPFTIDNLQVNAEILADTNKVAASGQYELGGTDGTDMHTIKGNSDVAFVLSNLRDMKFTYPVALTALSTGTTDDYFRAFVSDLGTRSSIANTNFVRSGNLTDNVEIRRQSVSGVSIDEELTDMIRFQHAYNAAARNMTVVDEMLDRIINSMGLVGR</sequence>
<organism evidence="10 11">
    <name type="scientific">Paenibacillus septentrionalis</name>
    <dbReference type="NCBI Taxonomy" id="429342"/>
    <lineage>
        <taxon>Bacteria</taxon>
        <taxon>Bacillati</taxon>
        <taxon>Bacillota</taxon>
        <taxon>Bacilli</taxon>
        <taxon>Bacillales</taxon>
        <taxon>Paenibacillaceae</taxon>
        <taxon>Paenibacillus</taxon>
    </lineage>
</organism>
<dbReference type="RefSeq" id="WP_379237919.1">
    <property type="nucleotide sequence ID" value="NZ_JBHSTE010000008.1"/>
</dbReference>
<protein>
    <recommendedName>
        <fullName evidence="4 7">Flagellar hook-associated protein 1</fullName>
        <shortName evidence="7">HAP1</shortName>
    </recommendedName>
</protein>
<evidence type="ECO:0000256" key="2">
    <source>
        <dbReference type="ARBA" id="ARBA00004613"/>
    </source>
</evidence>
<feature type="domain" description="Flagellar basal-body/hook protein C-terminal" evidence="8">
    <location>
        <begin position="487"/>
        <end position="525"/>
    </location>
</feature>
<keyword evidence="6 7" id="KW-0975">Bacterial flagellum</keyword>
<comment type="similarity">
    <text evidence="3 7">Belongs to the flagella basal body rod proteins family.</text>
</comment>
<accession>A0ABW1V8F3</accession>
<name>A0ABW1V8F3_9BACL</name>
<evidence type="ECO:0000256" key="1">
    <source>
        <dbReference type="ARBA" id="ARBA00004365"/>
    </source>
</evidence>
<keyword evidence="10" id="KW-0966">Cell projection</keyword>
<comment type="caution">
    <text evidence="10">The sequence shown here is derived from an EMBL/GenBank/DDBJ whole genome shotgun (WGS) entry which is preliminary data.</text>
</comment>
<evidence type="ECO:0000259" key="8">
    <source>
        <dbReference type="Pfam" id="PF06429"/>
    </source>
</evidence>
<proteinExistence type="inferred from homology"/>
<evidence type="ECO:0000256" key="7">
    <source>
        <dbReference type="RuleBase" id="RU362065"/>
    </source>
</evidence>
<dbReference type="InterPro" id="IPR053927">
    <property type="entry name" value="FlgK_helical"/>
</dbReference>